<comment type="similarity">
    <text evidence="1 5">Belongs to the universal ribosomal protein uS5 family.</text>
</comment>
<evidence type="ECO:0000256" key="6">
    <source>
        <dbReference type="SAM" id="MobiDB-lite"/>
    </source>
</evidence>
<evidence type="ECO:0000256" key="4">
    <source>
        <dbReference type="PROSITE-ProRule" id="PRU00268"/>
    </source>
</evidence>
<dbReference type="GO" id="GO:0005840">
    <property type="term" value="C:ribosome"/>
    <property type="evidence" value="ECO:0007669"/>
    <property type="project" value="UniProtKB-KW"/>
</dbReference>
<organism evidence="8 9">
    <name type="scientific">Polyrhizophydium stewartii</name>
    <dbReference type="NCBI Taxonomy" id="2732419"/>
    <lineage>
        <taxon>Eukaryota</taxon>
        <taxon>Fungi</taxon>
        <taxon>Fungi incertae sedis</taxon>
        <taxon>Chytridiomycota</taxon>
        <taxon>Chytridiomycota incertae sedis</taxon>
        <taxon>Chytridiomycetes</taxon>
        <taxon>Rhizophydiales</taxon>
        <taxon>Rhizophydiales incertae sedis</taxon>
        <taxon>Polyrhizophydium</taxon>
    </lineage>
</organism>
<protein>
    <submittedName>
        <fullName evidence="8">28S ribosomal protein S5, mitochondrial</fullName>
    </submittedName>
</protein>
<feature type="compositionally biased region" description="Basic and acidic residues" evidence="6">
    <location>
        <begin position="93"/>
        <end position="103"/>
    </location>
</feature>
<dbReference type="Pfam" id="PF00333">
    <property type="entry name" value="Ribosomal_S5"/>
    <property type="match status" value="1"/>
</dbReference>
<evidence type="ECO:0000256" key="5">
    <source>
        <dbReference type="RuleBase" id="RU003823"/>
    </source>
</evidence>
<feature type="domain" description="S5 DRBM" evidence="7">
    <location>
        <begin position="121"/>
        <end position="184"/>
    </location>
</feature>
<evidence type="ECO:0000256" key="2">
    <source>
        <dbReference type="ARBA" id="ARBA00022980"/>
    </source>
</evidence>
<comment type="caution">
    <text evidence="8">The sequence shown here is derived from an EMBL/GenBank/DDBJ whole genome shotgun (WGS) entry which is preliminary data.</text>
</comment>
<dbReference type="InterPro" id="IPR000851">
    <property type="entry name" value="Ribosomal_uS5"/>
</dbReference>
<dbReference type="SUPFAM" id="SSF54211">
    <property type="entry name" value="Ribosomal protein S5 domain 2-like"/>
    <property type="match status" value="1"/>
</dbReference>
<dbReference type="EMBL" id="JADGIZ020000002">
    <property type="protein sequence ID" value="KAL2919611.1"/>
    <property type="molecule type" value="Genomic_DNA"/>
</dbReference>
<keyword evidence="2 4" id="KW-0689">Ribosomal protein</keyword>
<dbReference type="PANTHER" id="PTHR48277">
    <property type="entry name" value="MITOCHONDRIAL RIBOSOMAL PROTEIN S5"/>
    <property type="match status" value="1"/>
</dbReference>
<gene>
    <name evidence="8" type="primary">MRPS5</name>
    <name evidence="8" type="ORF">HK105_200523</name>
</gene>
<dbReference type="SUPFAM" id="SSF54768">
    <property type="entry name" value="dsRNA-binding domain-like"/>
    <property type="match status" value="1"/>
</dbReference>
<dbReference type="Pfam" id="PF03719">
    <property type="entry name" value="Ribosomal_S5_C"/>
    <property type="match status" value="1"/>
</dbReference>
<dbReference type="PROSITE" id="PS50881">
    <property type="entry name" value="S5_DSRBD"/>
    <property type="match status" value="1"/>
</dbReference>
<proteinExistence type="inferred from homology"/>
<dbReference type="InterPro" id="IPR020568">
    <property type="entry name" value="Ribosomal_Su5_D2-typ_SF"/>
</dbReference>
<dbReference type="Proteomes" id="UP001527925">
    <property type="component" value="Unassembled WGS sequence"/>
</dbReference>
<feature type="region of interest" description="Disordered" evidence="6">
    <location>
        <begin position="55"/>
        <end position="119"/>
    </location>
</feature>
<accession>A0ABR4NJ99</accession>
<keyword evidence="3 4" id="KW-0687">Ribonucleoprotein</keyword>
<sequence length="284" mass="30080">MLRGILARAATAAAARGAAAAPVDRVAAQRASALLFPAMASPFAATARRWLATEAPAAQESPDQPTAPQADKPPASGKPGREQRGSGGGRPRGKSDDGNRDAARAAGKPPGDRVPNSRPELLRRVLHIRRVARVNSGGKIRSVSALVIVGDQNGSAGYGMGRATDSGAAVRKAFAQAEKNMVFFERLDKRTIFSDIDHTYHKTNLKLRMARPGYGLVVNNHVHEVCRCIGITDLGGKVYGSLNPLNVIKGTFSALASQRSPADLARLRGKKVVDIQMAYYGAKV</sequence>
<reference evidence="8 9" key="1">
    <citation type="submission" date="2023-09" db="EMBL/GenBank/DDBJ databases">
        <title>Pangenome analysis of Batrachochytrium dendrobatidis and related Chytrids.</title>
        <authorList>
            <person name="Yacoub M.N."/>
            <person name="Stajich J.E."/>
            <person name="James T.Y."/>
        </authorList>
    </citation>
    <scope>NUCLEOTIDE SEQUENCE [LARGE SCALE GENOMIC DNA]</scope>
    <source>
        <strain evidence="8 9">JEL0888</strain>
    </source>
</reference>
<dbReference type="InterPro" id="IPR013810">
    <property type="entry name" value="Ribosomal_uS5_N"/>
</dbReference>
<dbReference type="PANTHER" id="PTHR48277:SF1">
    <property type="entry name" value="MITOCHONDRIAL RIBOSOMAL PROTEIN S5"/>
    <property type="match status" value="1"/>
</dbReference>
<evidence type="ECO:0000256" key="3">
    <source>
        <dbReference type="ARBA" id="ARBA00023274"/>
    </source>
</evidence>
<dbReference type="InterPro" id="IPR005324">
    <property type="entry name" value="Ribosomal_uS5_C"/>
</dbReference>
<name>A0ABR4NJ99_9FUNG</name>
<evidence type="ECO:0000313" key="9">
    <source>
        <dbReference type="Proteomes" id="UP001527925"/>
    </source>
</evidence>
<keyword evidence="9" id="KW-1185">Reference proteome</keyword>
<evidence type="ECO:0000313" key="8">
    <source>
        <dbReference type="EMBL" id="KAL2919611.1"/>
    </source>
</evidence>
<dbReference type="Gene3D" id="3.30.230.10">
    <property type="match status" value="1"/>
</dbReference>
<evidence type="ECO:0000256" key="1">
    <source>
        <dbReference type="ARBA" id="ARBA00008945"/>
    </source>
</evidence>
<evidence type="ECO:0000259" key="7">
    <source>
        <dbReference type="PROSITE" id="PS50881"/>
    </source>
</evidence>
<dbReference type="Gene3D" id="3.30.160.20">
    <property type="match status" value="1"/>
</dbReference>
<dbReference type="InterPro" id="IPR014721">
    <property type="entry name" value="Ribsml_uS5_D2-typ_fold_subgr"/>
</dbReference>